<feature type="compositionally biased region" description="Basic and acidic residues" evidence="1">
    <location>
        <begin position="72"/>
        <end position="87"/>
    </location>
</feature>
<feature type="transmembrane region" description="Helical" evidence="2">
    <location>
        <begin position="229"/>
        <end position="248"/>
    </location>
</feature>
<evidence type="ECO:0000256" key="2">
    <source>
        <dbReference type="SAM" id="Phobius"/>
    </source>
</evidence>
<feature type="transmembrane region" description="Helical" evidence="2">
    <location>
        <begin position="201"/>
        <end position="223"/>
    </location>
</feature>
<keyword evidence="2" id="KW-1133">Transmembrane helix</keyword>
<name>A0A7W7TA46_9PSEU</name>
<dbReference type="Pfam" id="PF10101">
    <property type="entry name" value="DUF2339"/>
    <property type="match status" value="1"/>
</dbReference>
<feature type="transmembrane region" description="Helical" evidence="2">
    <location>
        <begin position="260"/>
        <end position="282"/>
    </location>
</feature>
<feature type="transmembrane region" description="Helical" evidence="2">
    <location>
        <begin position="665"/>
        <end position="683"/>
    </location>
</feature>
<feature type="transmembrane region" description="Helical" evidence="2">
    <location>
        <begin position="436"/>
        <end position="454"/>
    </location>
</feature>
<feature type="transmembrane region" description="Helical" evidence="2">
    <location>
        <begin position="288"/>
        <end position="306"/>
    </location>
</feature>
<feature type="transmembrane region" description="Helical" evidence="2">
    <location>
        <begin position="607"/>
        <end position="628"/>
    </location>
</feature>
<protein>
    <submittedName>
        <fullName evidence="3">Putative membrane protein</fullName>
    </submittedName>
</protein>
<dbReference type="EMBL" id="JACHJS010000001">
    <property type="protein sequence ID" value="MBB4969325.1"/>
    <property type="molecule type" value="Genomic_DNA"/>
</dbReference>
<keyword evidence="2" id="KW-0812">Transmembrane</keyword>
<feature type="transmembrane region" description="Helical" evidence="2">
    <location>
        <begin position="355"/>
        <end position="376"/>
    </location>
</feature>
<feature type="transmembrane region" description="Helical" evidence="2">
    <location>
        <begin position="545"/>
        <end position="565"/>
    </location>
</feature>
<feature type="compositionally biased region" description="Polar residues" evidence="1">
    <location>
        <begin position="88"/>
        <end position="97"/>
    </location>
</feature>
<dbReference type="AlphaFoldDB" id="A0A7W7TA46"/>
<dbReference type="RefSeq" id="WP_184674998.1">
    <property type="nucleotide sequence ID" value="NZ_BAABAI010000021.1"/>
</dbReference>
<keyword evidence="2" id="KW-0472">Membrane</keyword>
<organism evidence="3 4">
    <name type="scientific">Saccharothrix violaceirubra</name>
    <dbReference type="NCBI Taxonomy" id="413306"/>
    <lineage>
        <taxon>Bacteria</taxon>
        <taxon>Bacillati</taxon>
        <taxon>Actinomycetota</taxon>
        <taxon>Actinomycetes</taxon>
        <taxon>Pseudonocardiales</taxon>
        <taxon>Pseudonocardiaceae</taxon>
        <taxon>Saccharothrix</taxon>
    </lineage>
</organism>
<evidence type="ECO:0000313" key="4">
    <source>
        <dbReference type="Proteomes" id="UP000542674"/>
    </source>
</evidence>
<keyword evidence="4" id="KW-1185">Reference proteome</keyword>
<feature type="region of interest" description="Disordered" evidence="1">
    <location>
        <begin position="32"/>
        <end position="104"/>
    </location>
</feature>
<accession>A0A7W7TA46</accession>
<feature type="transmembrane region" description="Helical" evidence="2">
    <location>
        <begin position="577"/>
        <end position="601"/>
    </location>
</feature>
<evidence type="ECO:0000256" key="1">
    <source>
        <dbReference type="SAM" id="MobiDB-lite"/>
    </source>
</evidence>
<feature type="transmembrane region" description="Helical" evidence="2">
    <location>
        <begin position="313"/>
        <end position="343"/>
    </location>
</feature>
<feature type="transmembrane region" description="Helical" evidence="2">
    <location>
        <begin position="508"/>
        <end position="533"/>
    </location>
</feature>
<dbReference type="PANTHER" id="PTHR38434:SF1">
    <property type="entry name" value="BLL2549 PROTEIN"/>
    <property type="match status" value="1"/>
</dbReference>
<dbReference type="InterPro" id="IPR019286">
    <property type="entry name" value="DUF2339_TM"/>
</dbReference>
<dbReference type="Proteomes" id="UP000542674">
    <property type="component" value="Unassembled WGS sequence"/>
</dbReference>
<proteinExistence type="predicted"/>
<dbReference type="PANTHER" id="PTHR38434">
    <property type="entry name" value="BLL2549 PROTEIN"/>
    <property type="match status" value="1"/>
</dbReference>
<feature type="transmembrane region" description="Helical" evidence="2">
    <location>
        <begin position="640"/>
        <end position="659"/>
    </location>
</feature>
<comment type="caution">
    <text evidence="3">The sequence shown here is derived from an EMBL/GenBank/DDBJ whole genome shotgun (WGS) entry which is preliminary data.</text>
</comment>
<feature type="transmembrane region" description="Helical" evidence="2">
    <location>
        <begin position="383"/>
        <end position="402"/>
    </location>
</feature>
<evidence type="ECO:0000313" key="3">
    <source>
        <dbReference type="EMBL" id="MBB4969325.1"/>
    </source>
</evidence>
<sequence>MTGQDPLIRLAEELGTLGQRLAEVGAELRNVGAAARTSPAEQDATPTGESATPPDAVDLEGPAGEDSTLDGPGHDVRARNTPDHDAPTQDTSAQGDPTQGIPVQDIPVQDIPAQDIPAQGRPPVVGSPVPPQVHVPPQGTPVPHGQVAAQAVPGQGPPPPHAWPYTAWGPHQPVHTMPVPHPVARPSLFERLGQDGVGSRILAWVGGAVTLLGVVLLLVLAVQRDYLGPLPRVIAGAVLGLVLTGIGLRLHRSETTRTGAFALVATGVAVLYLDVVAATSIYDFLDTGGGLVAGLVVTALGLLLAMKWDSVTLAVYVVASCAVCAPILTSGFTVELVAFLLVLKIAAGPVHLRRNWPWLAVTAGVPPLLASVLALGGRPDDPLVLAGTGLVAFVVTLAGAVLTDRVRPGDNTALGLALGAPAPALLTTVLLERNEGAFVAGLVSVITLGVWVFGRRSAFRAGVGGVGVFALFLATALALDGSVLPAVVLGEALVLTVLTWRTNSRGPLIGATVFGAAGGLLATSDSIPPLLLLQEPLWTRTPGDLVAGIVTAFALGTLAVVLPWAATRLDVIERDQVVWSLMGLIVLYSAASAVLCAALLVSQDATGFLFGHTIVTVSWTIAALVLLVKGIDRRGLRVAGLVLVGAAVAKLVLFDMAALDGFARVLAFMGAGLVLLAAGTRYAKLVATRRIGANSPEGGAEATRGAST</sequence>
<reference evidence="3 4" key="1">
    <citation type="submission" date="2020-08" db="EMBL/GenBank/DDBJ databases">
        <title>Sequencing the genomes of 1000 actinobacteria strains.</title>
        <authorList>
            <person name="Klenk H.-P."/>
        </authorList>
    </citation>
    <scope>NUCLEOTIDE SEQUENCE [LARGE SCALE GENOMIC DNA]</scope>
    <source>
        <strain evidence="3 4">DSM 45084</strain>
    </source>
</reference>
<gene>
    <name evidence="3" type="ORF">F4559_006684</name>
</gene>